<dbReference type="STRING" id="1121331.SAMN02745248_01696"/>
<keyword evidence="3" id="KW-0378">Hydrolase</keyword>
<dbReference type="InterPro" id="IPR029149">
    <property type="entry name" value="Creatin/AminoP/Spt16_N"/>
</dbReference>
<keyword evidence="3" id="KW-0645">Protease</keyword>
<evidence type="ECO:0000313" key="3">
    <source>
        <dbReference type="EMBL" id="SHK07181.1"/>
    </source>
</evidence>
<dbReference type="GO" id="GO:0004177">
    <property type="term" value="F:aminopeptidase activity"/>
    <property type="evidence" value="ECO:0007669"/>
    <property type="project" value="UniProtKB-KW"/>
</dbReference>
<dbReference type="AlphaFoldDB" id="A0A1M6PGV7"/>
<dbReference type="InterPro" id="IPR036005">
    <property type="entry name" value="Creatinase/aminopeptidase-like"/>
</dbReference>
<dbReference type="OrthoDB" id="9806388at2"/>
<feature type="domain" description="Creatinase N-terminal" evidence="2">
    <location>
        <begin position="3"/>
        <end position="132"/>
    </location>
</feature>
<gene>
    <name evidence="3" type="ORF">SAMN02745248_01696</name>
</gene>
<protein>
    <submittedName>
        <fullName evidence="3">Xaa-Pro aminopeptidase</fullName>
    </submittedName>
</protein>
<evidence type="ECO:0000313" key="4">
    <source>
        <dbReference type="Proteomes" id="UP000183952"/>
    </source>
</evidence>
<dbReference type="Gene3D" id="3.40.350.10">
    <property type="entry name" value="Creatinase/prolidase N-terminal domain"/>
    <property type="match status" value="1"/>
</dbReference>
<dbReference type="RefSeq" id="WP_072903666.1">
    <property type="nucleotide sequence ID" value="NZ_FRAD01000013.1"/>
</dbReference>
<proteinExistence type="predicted"/>
<name>A0A1M6PGV7_9CLOT</name>
<dbReference type="SUPFAM" id="SSF55920">
    <property type="entry name" value="Creatinase/aminopeptidase"/>
    <property type="match status" value="1"/>
</dbReference>
<organism evidence="3 4">
    <name type="scientific">Hathewaya proteolytica DSM 3090</name>
    <dbReference type="NCBI Taxonomy" id="1121331"/>
    <lineage>
        <taxon>Bacteria</taxon>
        <taxon>Bacillati</taxon>
        <taxon>Bacillota</taxon>
        <taxon>Clostridia</taxon>
        <taxon>Eubacteriales</taxon>
        <taxon>Clostridiaceae</taxon>
        <taxon>Hathewaya</taxon>
    </lineage>
</organism>
<dbReference type="PANTHER" id="PTHR46112">
    <property type="entry name" value="AMINOPEPTIDASE"/>
    <property type="match status" value="1"/>
</dbReference>
<evidence type="ECO:0000259" key="1">
    <source>
        <dbReference type="Pfam" id="PF00557"/>
    </source>
</evidence>
<dbReference type="CDD" id="cd01092">
    <property type="entry name" value="APP-like"/>
    <property type="match status" value="1"/>
</dbReference>
<accession>A0A1M6PGV7</accession>
<keyword evidence="4" id="KW-1185">Reference proteome</keyword>
<dbReference type="SUPFAM" id="SSF53092">
    <property type="entry name" value="Creatinase/prolidase N-terminal domain"/>
    <property type="match status" value="1"/>
</dbReference>
<reference evidence="3 4" key="1">
    <citation type="submission" date="2016-11" db="EMBL/GenBank/DDBJ databases">
        <authorList>
            <person name="Jaros S."/>
            <person name="Januszkiewicz K."/>
            <person name="Wedrychowicz H."/>
        </authorList>
    </citation>
    <scope>NUCLEOTIDE SEQUENCE [LARGE SCALE GENOMIC DNA]</scope>
    <source>
        <strain evidence="3 4">DSM 3090</strain>
    </source>
</reference>
<dbReference type="InterPro" id="IPR000994">
    <property type="entry name" value="Pept_M24"/>
</dbReference>
<dbReference type="Gene3D" id="3.90.230.10">
    <property type="entry name" value="Creatinase/methionine aminopeptidase superfamily"/>
    <property type="match status" value="1"/>
</dbReference>
<dbReference type="InterPro" id="IPR050659">
    <property type="entry name" value="Peptidase_M24B"/>
</dbReference>
<dbReference type="EMBL" id="FRAD01000013">
    <property type="protein sequence ID" value="SHK07181.1"/>
    <property type="molecule type" value="Genomic_DNA"/>
</dbReference>
<dbReference type="Pfam" id="PF01321">
    <property type="entry name" value="Creatinase_N"/>
    <property type="match status" value="1"/>
</dbReference>
<keyword evidence="3" id="KW-0031">Aminopeptidase</keyword>
<dbReference type="Proteomes" id="UP000183952">
    <property type="component" value="Unassembled WGS sequence"/>
</dbReference>
<dbReference type="Pfam" id="PF00557">
    <property type="entry name" value="Peptidase_M24"/>
    <property type="match status" value="1"/>
</dbReference>
<dbReference type="InterPro" id="IPR000587">
    <property type="entry name" value="Creatinase_N"/>
</dbReference>
<feature type="domain" description="Peptidase M24" evidence="1">
    <location>
        <begin position="140"/>
        <end position="340"/>
    </location>
</feature>
<dbReference type="PANTHER" id="PTHR46112:SF3">
    <property type="entry name" value="AMINOPEPTIDASE YPDF"/>
    <property type="match status" value="1"/>
</dbReference>
<sequence>MDRLENLRKNMKKLALDAVIVYKLPNVRYFSGYTDEEAYLLITEKENYFLTDPRFTEQAGKQCPQYKVMNHREFSNLGQCIAELLKGQGIIGGKVGFEENSVSYGLYNNIKLGLGDVELLPLCGMLDKLRYVKDEHEIACARRAAEISDKAFDQIIKFVKPGMTENEVALQLEYYMRKEGAEGVAFDTILISGAKSSLLHGKPDEKVIENGDFLLMDFGALYKGYRSDMTRTIMIGNPDEKQKEIYDMVLKAEVAAVATVKAGVTSEVPDAAARKECEKYIEYYYQGIGHGVGLELHEEPFISHKGGWTFEKNCVITVEPGLYIPGWGGVRIEDTVIVTENGCEILTKAPKELIIVNN</sequence>
<evidence type="ECO:0000259" key="2">
    <source>
        <dbReference type="Pfam" id="PF01321"/>
    </source>
</evidence>